<accession>A0A7I8KV74</accession>
<evidence type="ECO:0000313" key="6">
    <source>
        <dbReference type="EMBL" id="CAA7401521.1"/>
    </source>
</evidence>
<dbReference type="InterPro" id="IPR001584">
    <property type="entry name" value="Integrase_cat-core"/>
</dbReference>
<dbReference type="GO" id="GO:0015074">
    <property type="term" value="P:DNA integration"/>
    <property type="evidence" value="ECO:0007669"/>
    <property type="project" value="InterPro"/>
</dbReference>
<organism evidence="6 7">
    <name type="scientific">Spirodela intermedia</name>
    <name type="common">Intermediate duckweed</name>
    <dbReference type="NCBI Taxonomy" id="51605"/>
    <lineage>
        <taxon>Eukaryota</taxon>
        <taxon>Viridiplantae</taxon>
        <taxon>Streptophyta</taxon>
        <taxon>Embryophyta</taxon>
        <taxon>Tracheophyta</taxon>
        <taxon>Spermatophyta</taxon>
        <taxon>Magnoliopsida</taxon>
        <taxon>Liliopsida</taxon>
        <taxon>Araceae</taxon>
        <taxon>Lemnoideae</taxon>
        <taxon>Spirodela</taxon>
    </lineage>
</organism>
<evidence type="ECO:0000313" key="7">
    <source>
        <dbReference type="Proteomes" id="UP000663760"/>
    </source>
</evidence>
<sequence length="595" mass="67007">MRCCFVEDSHVVLGIFTHGLSLRLRNEVLKGNPSEVDEAYPIVEHMERPAEDTQFTPPLITMKIASTRSAQTSTTTLTCTSIGNGQTTPAISVGSAPPSRPPPADASNRATAASQAHITCFKCKGKGHRMSQCPSSNLLIEIEELGRGSHEADVPVGDDVYIADEGLAEELPLRVSTYDEHILCDVLPMKNDGIILGQPWLFDYDRDPKSRVGLIVMKGPAFQHEITSDIDESPTCFALALDMRDNTTLTPPSPKVEGILSEYADVLLEELPRDLPPLRHIQHAIDLVPGASLSNLPHYHIEPANLSPCAMPALLAPKKDGTWRMCCNSRAINRITVKYHFLIPQLQDLFDMMIGATIFSKIYLCSGYHQVRIRLGDEWKTAFKIKEGLYEWRVMPFGLSNVPSSHLQHLRQVFEALRQEKLYAHPKKCSFFTSEVTFLSFVVSERGVSTDPEKVRAIVTWPWPGSMHDIRSFIGLEGHPIEYFSKKLNDVRLRYSTYNHDVSMDFILGLLCTARRHDSIMVVVNRFSKMAHFVPCLKTSDTSKVPSLYFREILRLHGLPKSIVSDHDVRFTKHFWRTLWSLLGTKLKFSTAYHP</sequence>
<dbReference type="EMBL" id="LR746272">
    <property type="protein sequence ID" value="CAA7401521.1"/>
    <property type="molecule type" value="Genomic_DNA"/>
</dbReference>
<dbReference type="GO" id="GO:0008270">
    <property type="term" value="F:zinc ion binding"/>
    <property type="evidence" value="ECO:0007669"/>
    <property type="project" value="UniProtKB-KW"/>
</dbReference>
<reference evidence="6" key="1">
    <citation type="submission" date="2020-02" db="EMBL/GenBank/DDBJ databases">
        <authorList>
            <person name="Scholz U."/>
            <person name="Mascher M."/>
            <person name="Fiebig A."/>
        </authorList>
    </citation>
    <scope>NUCLEOTIDE SEQUENCE</scope>
</reference>
<dbReference type="CDD" id="cd01647">
    <property type="entry name" value="RT_LTR"/>
    <property type="match status" value="1"/>
</dbReference>
<dbReference type="InterPro" id="IPR036875">
    <property type="entry name" value="Znf_CCHC_sf"/>
</dbReference>
<dbReference type="OrthoDB" id="779668at2759"/>
<evidence type="ECO:0000313" key="5">
    <source>
        <dbReference type="EMBL" id="CAA7401494.1"/>
    </source>
</evidence>
<dbReference type="PANTHER" id="PTHR35046:SF9">
    <property type="entry name" value="RNA-DIRECTED DNA POLYMERASE"/>
    <property type="match status" value="1"/>
</dbReference>
<dbReference type="Gene3D" id="3.30.420.10">
    <property type="entry name" value="Ribonuclease H-like superfamily/Ribonuclease H"/>
    <property type="match status" value="1"/>
</dbReference>
<dbReference type="GO" id="GO:0003676">
    <property type="term" value="F:nucleic acid binding"/>
    <property type="evidence" value="ECO:0007669"/>
    <property type="project" value="InterPro"/>
</dbReference>
<dbReference type="PROSITE" id="PS50158">
    <property type="entry name" value="ZF_CCHC"/>
    <property type="match status" value="1"/>
</dbReference>
<dbReference type="InterPro" id="IPR043502">
    <property type="entry name" value="DNA/RNA_pol_sf"/>
</dbReference>
<dbReference type="SMART" id="SM00343">
    <property type="entry name" value="ZnF_C2HC"/>
    <property type="match status" value="1"/>
</dbReference>
<dbReference type="Pfam" id="PF00098">
    <property type="entry name" value="zf-CCHC"/>
    <property type="match status" value="1"/>
</dbReference>
<feature type="region of interest" description="Disordered" evidence="2">
    <location>
        <begin position="78"/>
        <end position="110"/>
    </location>
</feature>
<dbReference type="SUPFAM" id="SSF53098">
    <property type="entry name" value="Ribonuclease H-like"/>
    <property type="match status" value="1"/>
</dbReference>
<evidence type="ECO:0000256" key="2">
    <source>
        <dbReference type="SAM" id="MobiDB-lite"/>
    </source>
</evidence>
<keyword evidence="1" id="KW-0863">Zinc-finger</keyword>
<dbReference type="SUPFAM" id="SSF56672">
    <property type="entry name" value="DNA/RNA polymerases"/>
    <property type="match status" value="1"/>
</dbReference>
<evidence type="ECO:0000259" key="4">
    <source>
        <dbReference type="PROSITE" id="PS50994"/>
    </source>
</evidence>
<dbReference type="InterPro" id="IPR012337">
    <property type="entry name" value="RNaseH-like_sf"/>
</dbReference>
<dbReference type="Gene3D" id="3.30.70.270">
    <property type="match status" value="1"/>
</dbReference>
<evidence type="ECO:0000259" key="3">
    <source>
        <dbReference type="PROSITE" id="PS50158"/>
    </source>
</evidence>
<feature type="domain" description="Integrase catalytic" evidence="4">
    <location>
        <begin position="493"/>
        <end position="595"/>
    </location>
</feature>
<protein>
    <submittedName>
        <fullName evidence="6">Uncharacterized protein</fullName>
    </submittedName>
</protein>
<dbReference type="InterPro" id="IPR036397">
    <property type="entry name" value="RNaseH_sf"/>
</dbReference>
<dbReference type="Pfam" id="PF00078">
    <property type="entry name" value="RVT_1"/>
    <property type="match status" value="1"/>
</dbReference>
<evidence type="ECO:0000256" key="1">
    <source>
        <dbReference type="PROSITE-ProRule" id="PRU00047"/>
    </source>
</evidence>
<dbReference type="EMBL" id="LR746272">
    <property type="protein sequence ID" value="CAA7401494.1"/>
    <property type="molecule type" value="Genomic_DNA"/>
</dbReference>
<dbReference type="Proteomes" id="UP000663760">
    <property type="component" value="Chromosome 9"/>
</dbReference>
<dbReference type="InterPro" id="IPR001878">
    <property type="entry name" value="Znf_CCHC"/>
</dbReference>
<proteinExistence type="predicted"/>
<dbReference type="PROSITE" id="PS50994">
    <property type="entry name" value="INTEGRASE"/>
    <property type="match status" value="1"/>
</dbReference>
<keyword evidence="7" id="KW-1185">Reference proteome</keyword>
<dbReference type="InterPro" id="IPR043128">
    <property type="entry name" value="Rev_trsase/Diguanyl_cyclase"/>
</dbReference>
<dbReference type="InterPro" id="IPR000477">
    <property type="entry name" value="RT_dom"/>
</dbReference>
<keyword evidence="1" id="KW-0479">Metal-binding</keyword>
<gene>
    <name evidence="5" type="ORF">SI8410_09012172</name>
    <name evidence="6" type="ORF">SI8410_09012199</name>
</gene>
<dbReference type="SUPFAM" id="SSF57756">
    <property type="entry name" value="Retrovirus zinc finger-like domains"/>
    <property type="match status" value="1"/>
</dbReference>
<name>A0A7I8KV74_SPIIN</name>
<dbReference type="PANTHER" id="PTHR35046">
    <property type="entry name" value="ZINC KNUCKLE (CCHC-TYPE) FAMILY PROTEIN"/>
    <property type="match status" value="1"/>
</dbReference>
<dbReference type="AlphaFoldDB" id="A0A7I8KV74"/>
<dbReference type="Gene3D" id="3.10.10.10">
    <property type="entry name" value="HIV Type 1 Reverse Transcriptase, subunit A, domain 1"/>
    <property type="match status" value="1"/>
</dbReference>
<feature type="domain" description="CCHC-type" evidence="3">
    <location>
        <begin position="120"/>
        <end position="135"/>
    </location>
</feature>
<keyword evidence="1" id="KW-0862">Zinc</keyword>